<keyword evidence="2" id="KW-1133">Transmembrane helix</keyword>
<keyword evidence="4" id="KW-1185">Reference proteome</keyword>
<gene>
    <name evidence="3" type="ORF">SCP_0703370</name>
</gene>
<feature type="compositionally biased region" description="Basic and acidic residues" evidence="1">
    <location>
        <begin position="77"/>
        <end position="99"/>
    </location>
</feature>
<evidence type="ECO:0000256" key="1">
    <source>
        <dbReference type="SAM" id="MobiDB-lite"/>
    </source>
</evidence>
<dbReference type="GeneID" id="38782068"/>
<evidence type="ECO:0000256" key="2">
    <source>
        <dbReference type="SAM" id="Phobius"/>
    </source>
</evidence>
<comment type="caution">
    <text evidence="3">The sequence shown here is derived from an EMBL/GenBank/DDBJ whole genome shotgun (WGS) entry which is preliminary data.</text>
</comment>
<dbReference type="RefSeq" id="XP_027616064.1">
    <property type="nucleotide sequence ID" value="XM_027760263.1"/>
</dbReference>
<organism evidence="3 4">
    <name type="scientific">Sparassis crispa</name>
    <dbReference type="NCBI Taxonomy" id="139825"/>
    <lineage>
        <taxon>Eukaryota</taxon>
        <taxon>Fungi</taxon>
        <taxon>Dikarya</taxon>
        <taxon>Basidiomycota</taxon>
        <taxon>Agaricomycotina</taxon>
        <taxon>Agaricomycetes</taxon>
        <taxon>Polyporales</taxon>
        <taxon>Sparassidaceae</taxon>
        <taxon>Sparassis</taxon>
    </lineage>
</organism>
<protein>
    <recommendedName>
        <fullName evidence="5">Transmembrane protein</fullName>
    </recommendedName>
</protein>
<evidence type="ECO:0008006" key="5">
    <source>
        <dbReference type="Google" id="ProtNLM"/>
    </source>
</evidence>
<evidence type="ECO:0000313" key="3">
    <source>
        <dbReference type="EMBL" id="GBE85151.1"/>
    </source>
</evidence>
<sequence>MMVNMSYVSVASRDDKPALRLNVEIVMVAALVCFIMVIIAFVFVASSRHHSASPSTDVTATSHPRRGINIAAIVAPFHRDTSPRDPESDHNEAQAHDDVSLATSVTTVSRHPSTLSGSTAVEGIQNHAVSPSTTKMEEVDANSKS</sequence>
<keyword evidence="2" id="KW-0472">Membrane</keyword>
<reference evidence="3 4" key="1">
    <citation type="journal article" date="2018" name="Sci. Rep.">
        <title>Genome sequence of the cauliflower mushroom Sparassis crispa (Hanabiratake) and its association with beneficial usage.</title>
        <authorList>
            <person name="Kiyama R."/>
            <person name="Furutani Y."/>
            <person name="Kawaguchi K."/>
            <person name="Nakanishi T."/>
        </authorList>
    </citation>
    <scope>NUCLEOTIDE SEQUENCE [LARGE SCALE GENOMIC DNA]</scope>
</reference>
<dbReference type="AlphaFoldDB" id="A0A401GSD6"/>
<feature type="transmembrane region" description="Helical" evidence="2">
    <location>
        <begin position="21"/>
        <end position="45"/>
    </location>
</feature>
<accession>A0A401GSD6</accession>
<feature type="region of interest" description="Disordered" evidence="1">
    <location>
        <begin position="76"/>
        <end position="145"/>
    </location>
</feature>
<dbReference type="EMBL" id="BFAD01000007">
    <property type="protein sequence ID" value="GBE85151.1"/>
    <property type="molecule type" value="Genomic_DNA"/>
</dbReference>
<feature type="compositionally biased region" description="Basic and acidic residues" evidence="1">
    <location>
        <begin position="135"/>
        <end position="145"/>
    </location>
</feature>
<proteinExistence type="predicted"/>
<dbReference type="InParanoid" id="A0A401GSD6"/>
<keyword evidence="2" id="KW-0812">Transmembrane</keyword>
<name>A0A401GSD6_9APHY</name>
<dbReference type="Proteomes" id="UP000287166">
    <property type="component" value="Unassembled WGS sequence"/>
</dbReference>
<evidence type="ECO:0000313" key="4">
    <source>
        <dbReference type="Proteomes" id="UP000287166"/>
    </source>
</evidence>
<feature type="compositionally biased region" description="Polar residues" evidence="1">
    <location>
        <begin position="101"/>
        <end position="119"/>
    </location>
</feature>